<dbReference type="PANTHER" id="PTHR43491">
    <property type="entry name" value="UDP-N-ACETYL-D-MANNOSAMINE DEHYDROGENASE"/>
    <property type="match status" value="1"/>
</dbReference>
<dbReference type="InterPro" id="IPR036220">
    <property type="entry name" value="UDP-Glc/GDP-Man_DH_C_sf"/>
</dbReference>
<name>A0A4Q1C3K8_9BACT</name>
<dbReference type="Pfam" id="PF03721">
    <property type="entry name" value="UDPG_MGDP_dh_N"/>
    <property type="match status" value="1"/>
</dbReference>
<evidence type="ECO:0000313" key="6">
    <source>
        <dbReference type="Proteomes" id="UP000290218"/>
    </source>
</evidence>
<dbReference type="GO" id="GO:0051287">
    <property type="term" value="F:NAD binding"/>
    <property type="evidence" value="ECO:0007669"/>
    <property type="project" value="InterPro"/>
</dbReference>
<dbReference type="InterPro" id="IPR014027">
    <property type="entry name" value="UDP-Glc/GDP-Man_DH_C"/>
</dbReference>
<proteinExistence type="inferred from homology"/>
<dbReference type="Proteomes" id="UP000290218">
    <property type="component" value="Unassembled WGS sequence"/>
</dbReference>
<evidence type="ECO:0000259" key="4">
    <source>
        <dbReference type="SMART" id="SM00984"/>
    </source>
</evidence>
<dbReference type="Pfam" id="PF00984">
    <property type="entry name" value="UDPG_MGDP_dh"/>
    <property type="match status" value="1"/>
</dbReference>
<dbReference type="InterPro" id="IPR014026">
    <property type="entry name" value="UDP-Glc/GDP-Man_DH_dimer"/>
</dbReference>
<comment type="similarity">
    <text evidence="3">Belongs to the UDP-glucose/GDP-mannose dehydrogenase family.</text>
</comment>
<dbReference type="NCBIfam" id="TIGR03026">
    <property type="entry name" value="NDP-sugDHase"/>
    <property type="match status" value="1"/>
</dbReference>
<keyword evidence="1" id="KW-0560">Oxidoreductase</keyword>
<dbReference type="GO" id="GO:0016616">
    <property type="term" value="F:oxidoreductase activity, acting on the CH-OH group of donors, NAD or NADP as acceptor"/>
    <property type="evidence" value="ECO:0007669"/>
    <property type="project" value="InterPro"/>
</dbReference>
<dbReference type="InterPro" id="IPR001732">
    <property type="entry name" value="UDP-Glc/GDP-Man_DH_N"/>
</dbReference>
<dbReference type="PIRSF" id="PIRSF500136">
    <property type="entry name" value="UDP_ManNAc_DH"/>
    <property type="match status" value="1"/>
</dbReference>
<evidence type="ECO:0000256" key="1">
    <source>
        <dbReference type="ARBA" id="ARBA00023002"/>
    </source>
</evidence>
<sequence length="428" mass="47006">MKLAIVGLGYVGLPLSLQFARCQANVLGLDIDRAKVDSLNAGRSYIKHITDAAIREQIDAKNFSASTDFSRVKEVSAIIICVPTPLNKNREPDISYITETGKAIAPHLQKGTVVVLESTTYPGTTDEDLRKVIESTSGLKAGTDFHLAFSPEREDPGNPQSVVATIPKIVGGYTPACLEKAVALYSIAIRTLVPVSSCRVAEAAKLLENTFRGVNIALVNELKVVYAAMGIDVWEVINAAKTKPFGFMAFYPGPGLGGHCIPIDPFYLTWKAREYGQHTRFIELSGEVNTAMPEYVIHRVAEALNEHRKPVKGSKVLILGLAYKPNVDDDRESPSYILMEMLKHRGAEVSYHDPYVPVIRPTREHPQWAGTKSVSWNKETVSAFDLVLIATNHASVNYQDLANWATCIVDSRNAMSTLKTKPGQVWKA</sequence>
<dbReference type="OrthoDB" id="9803238at2"/>
<dbReference type="Gene3D" id="3.40.50.720">
    <property type="entry name" value="NAD(P)-binding Rossmann-like Domain"/>
    <property type="match status" value="2"/>
</dbReference>
<comment type="caution">
    <text evidence="5">The sequence shown here is derived from an EMBL/GenBank/DDBJ whole genome shotgun (WGS) entry which is preliminary data.</text>
</comment>
<dbReference type="PANTHER" id="PTHR43491:SF1">
    <property type="entry name" value="UDP-N-ACETYL-D-MANNOSAMINE DEHYDROGENASE"/>
    <property type="match status" value="1"/>
</dbReference>
<dbReference type="InterPro" id="IPR028359">
    <property type="entry name" value="UDP_ManNAc/GlcNAc_DH"/>
</dbReference>
<evidence type="ECO:0000256" key="3">
    <source>
        <dbReference type="PIRNR" id="PIRNR000124"/>
    </source>
</evidence>
<gene>
    <name evidence="5" type="ORF">ESB00_14510</name>
</gene>
<evidence type="ECO:0000313" key="5">
    <source>
        <dbReference type="EMBL" id="RXK52921.1"/>
    </source>
</evidence>
<keyword evidence="2" id="KW-0520">NAD</keyword>
<dbReference type="InterPro" id="IPR036291">
    <property type="entry name" value="NAD(P)-bd_dom_sf"/>
</dbReference>
<dbReference type="SUPFAM" id="SSF48179">
    <property type="entry name" value="6-phosphogluconate dehydrogenase C-terminal domain-like"/>
    <property type="match status" value="1"/>
</dbReference>
<dbReference type="InterPro" id="IPR017476">
    <property type="entry name" value="UDP-Glc/GDP-Man"/>
</dbReference>
<dbReference type="SUPFAM" id="SSF52413">
    <property type="entry name" value="UDP-glucose/GDP-mannose dehydrogenase C-terminal domain"/>
    <property type="match status" value="1"/>
</dbReference>
<dbReference type="EMBL" id="SDHX01000002">
    <property type="protein sequence ID" value="RXK52921.1"/>
    <property type="molecule type" value="Genomic_DNA"/>
</dbReference>
<dbReference type="GO" id="GO:0016628">
    <property type="term" value="F:oxidoreductase activity, acting on the CH-CH group of donors, NAD or NADP as acceptor"/>
    <property type="evidence" value="ECO:0007669"/>
    <property type="project" value="InterPro"/>
</dbReference>
<dbReference type="AlphaFoldDB" id="A0A4Q1C3K8"/>
<accession>A0A4Q1C3K8</accession>
<dbReference type="RefSeq" id="WP_129048511.1">
    <property type="nucleotide sequence ID" value="NZ_SDHX01000002.1"/>
</dbReference>
<reference evidence="5 6" key="1">
    <citation type="submission" date="2019-01" db="EMBL/GenBank/DDBJ databases">
        <title>Lacunisphaera sp. strain TWA-58.</title>
        <authorList>
            <person name="Chen W.-M."/>
        </authorList>
    </citation>
    <scope>NUCLEOTIDE SEQUENCE [LARGE SCALE GENOMIC DNA]</scope>
    <source>
        <strain evidence="5 6">TWA-58</strain>
    </source>
</reference>
<dbReference type="InterPro" id="IPR008927">
    <property type="entry name" value="6-PGluconate_DH-like_C_sf"/>
</dbReference>
<keyword evidence="6" id="KW-1185">Reference proteome</keyword>
<dbReference type="SUPFAM" id="SSF51735">
    <property type="entry name" value="NAD(P)-binding Rossmann-fold domains"/>
    <property type="match status" value="1"/>
</dbReference>
<protein>
    <submittedName>
        <fullName evidence="5">Nucleotide sugar dehydrogenase</fullName>
    </submittedName>
</protein>
<organism evidence="5 6">
    <name type="scientific">Oleiharenicola lentus</name>
    <dbReference type="NCBI Taxonomy" id="2508720"/>
    <lineage>
        <taxon>Bacteria</taxon>
        <taxon>Pseudomonadati</taxon>
        <taxon>Verrucomicrobiota</taxon>
        <taxon>Opitutia</taxon>
        <taxon>Opitutales</taxon>
        <taxon>Opitutaceae</taxon>
        <taxon>Oleiharenicola</taxon>
    </lineage>
</organism>
<dbReference type="PIRSF" id="PIRSF000124">
    <property type="entry name" value="UDPglc_GDPman_dh"/>
    <property type="match status" value="1"/>
</dbReference>
<dbReference type="Pfam" id="PF03720">
    <property type="entry name" value="UDPG_MGDP_dh_C"/>
    <property type="match status" value="1"/>
</dbReference>
<evidence type="ECO:0000256" key="2">
    <source>
        <dbReference type="ARBA" id="ARBA00023027"/>
    </source>
</evidence>
<dbReference type="SMART" id="SM00984">
    <property type="entry name" value="UDPG_MGDP_dh_C"/>
    <property type="match status" value="1"/>
</dbReference>
<dbReference type="GO" id="GO:0000271">
    <property type="term" value="P:polysaccharide biosynthetic process"/>
    <property type="evidence" value="ECO:0007669"/>
    <property type="project" value="InterPro"/>
</dbReference>
<feature type="domain" description="UDP-glucose/GDP-mannose dehydrogenase C-terminal" evidence="4">
    <location>
        <begin position="317"/>
        <end position="417"/>
    </location>
</feature>